<accession>A0A0S8JZR2</accession>
<gene>
    <name evidence="13" type="ORF">AMJ74_04010</name>
</gene>
<evidence type="ECO:0000256" key="11">
    <source>
        <dbReference type="ARBA" id="ARBA00051301"/>
    </source>
</evidence>
<dbReference type="InterPro" id="IPR001261">
    <property type="entry name" value="ArgE/DapE_CS"/>
</dbReference>
<dbReference type="EMBL" id="LJVE01000066">
    <property type="protein sequence ID" value="KPL14109.1"/>
    <property type="molecule type" value="Genomic_DNA"/>
</dbReference>
<feature type="domain" description="Peptidase M20 dimerisation" evidence="12">
    <location>
        <begin position="172"/>
        <end position="279"/>
    </location>
</feature>
<evidence type="ECO:0000256" key="4">
    <source>
        <dbReference type="ARBA" id="ARBA00006247"/>
    </source>
</evidence>
<dbReference type="GO" id="GO:0009089">
    <property type="term" value="P:lysine biosynthetic process via diaminopimelate"/>
    <property type="evidence" value="ECO:0007669"/>
    <property type="project" value="UniProtKB-UniPathway"/>
</dbReference>
<dbReference type="InterPro" id="IPR011650">
    <property type="entry name" value="Peptidase_M20_dimer"/>
</dbReference>
<comment type="catalytic activity">
    <reaction evidence="11">
        <text>N-succinyl-(2S,6S)-2,6-diaminopimelate + H2O = (2S,6S)-2,6-diaminopimelate + succinate</text>
        <dbReference type="Rhea" id="RHEA:22608"/>
        <dbReference type="ChEBI" id="CHEBI:15377"/>
        <dbReference type="ChEBI" id="CHEBI:30031"/>
        <dbReference type="ChEBI" id="CHEBI:57609"/>
        <dbReference type="ChEBI" id="CHEBI:58087"/>
        <dbReference type="EC" id="3.5.1.18"/>
    </reaction>
</comment>
<evidence type="ECO:0000256" key="6">
    <source>
        <dbReference type="ARBA" id="ARBA00016853"/>
    </source>
</evidence>
<evidence type="ECO:0000256" key="1">
    <source>
        <dbReference type="ARBA" id="ARBA00001941"/>
    </source>
</evidence>
<sequence length="388" mass="43335">MLAFTEDLIRIKTENPPGACYDECVRLITRKLISFGLRPKILKVRGGGSYPRYSLIASHGTGKDTLYFHGHYDVVPASERQFKPRLENKKLYGRGASDMKGGLTSMIYALRVLQLLKLRLRGRICLVIVPDEETGGGLGTNYLFEHGYIKRDNSIGMLMPEPTSGTIWHACRGAISFLITIKGKPAHVVLQHKGINAFDQMLDLLNTLYKLKQTVEKRKTKFKVAGDESRNSILMIGGVCRCGTNFNIVPGECTFSIERRINPEENFTKEKERLLGIVDRFREKGMNINTTILQAGESAGISSDHQLADALVGSIHDVLNKKPRFYMCPGLLETRYYLKNKIPALAYGPGLLSHAHSPNEFIDVRRIYDCTAIYALTAVTLLSPGGVR</sequence>
<evidence type="ECO:0000256" key="2">
    <source>
        <dbReference type="ARBA" id="ARBA00001947"/>
    </source>
</evidence>
<comment type="similarity">
    <text evidence="4">Belongs to the peptidase M20A family.</text>
</comment>
<evidence type="ECO:0000259" key="12">
    <source>
        <dbReference type="Pfam" id="PF07687"/>
    </source>
</evidence>
<dbReference type="AlphaFoldDB" id="A0A0S8JZR2"/>
<dbReference type="UniPathway" id="UPA00034">
    <property type="reaction ID" value="UER00021"/>
</dbReference>
<dbReference type="Pfam" id="PF07687">
    <property type="entry name" value="M20_dimer"/>
    <property type="match status" value="1"/>
</dbReference>
<comment type="pathway">
    <text evidence="3">Amino-acid biosynthesis; L-lysine biosynthesis via DAP pathway; LL-2,6-diaminopimelate from (S)-tetrahydrodipicolinate (succinylase route): step 3/3.</text>
</comment>
<dbReference type="SUPFAM" id="SSF53187">
    <property type="entry name" value="Zn-dependent exopeptidases"/>
    <property type="match status" value="1"/>
</dbReference>
<evidence type="ECO:0000256" key="8">
    <source>
        <dbReference type="ARBA" id="ARBA00022801"/>
    </source>
</evidence>
<dbReference type="GO" id="GO:0046872">
    <property type="term" value="F:metal ion binding"/>
    <property type="evidence" value="ECO:0007669"/>
    <property type="project" value="UniProtKB-KW"/>
</dbReference>
<comment type="caution">
    <text evidence="13">The sequence shown here is derived from an EMBL/GenBank/DDBJ whole genome shotgun (WGS) entry which is preliminary data.</text>
</comment>
<keyword evidence="7" id="KW-0479">Metal-binding</keyword>
<dbReference type="Gene3D" id="3.40.630.10">
    <property type="entry name" value="Zn peptidases"/>
    <property type="match status" value="2"/>
</dbReference>
<evidence type="ECO:0000313" key="14">
    <source>
        <dbReference type="Proteomes" id="UP000050975"/>
    </source>
</evidence>
<dbReference type="InterPro" id="IPR036264">
    <property type="entry name" value="Bact_exopeptidase_dim_dom"/>
</dbReference>
<dbReference type="Pfam" id="PF01546">
    <property type="entry name" value="Peptidase_M20"/>
    <property type="match status" value="1"/>
</dbReference>
<dbReference type="InterPro" id="IPR002933">
    <property type="entry name" value="Peptidase_M20"/>
</dbReference>
<keyword evidence="8" id="KW-0378">Hydrolase</keyword>
<evidence type="ECO:0000256" key="10">
    <source>
        <dbReference type="ARBA" id="ARBA00023285"/>
    </source>
</evidence>
<dbReference type="InterPro" id="IPR010182">
    <property type="entry name" value="ArgE/DapE"/>
</dbReference>
<comment type="cofactor">
    <cofactor evidence="1">
        <name>Co(2+)</name>
        <dbReference type="ChEBI" id="CHEBI:48828"/>
    </cofactor>
</comment>
<evidence type="ECO:0000256" key="3">
    <source>
        <dbReference type="ARBA" id="ARBA00005130"/>
    </source>
</evidence>
<dbReference type="NCBIfam" id="TIGR01910">
    <property type="entry name" value="DapE-ArgE"/>
    <property type="match status" value="1"/>
</dbReference>
<dbReference type="Gene3D" id="3.30.70.360">
    <property type="match status" value="1"/>
</dbReference>
<evidence type="ECO:0000256" key="7">
    <source>
        <dbReference type="ARBA" id="ARBA00022723"/>
    </source>
</evidence>
<reference evidence="13 14" key="1">
    <citation type="journal article" date="2015" name="Microbiome">
        <title>Genomic resolution of linkages in carbon, nitrogen, and sulfur cycling among widespread estuary sediment bacteria.</title>
        <authorList>
            <person name="Baker B.J."/>
            <person name="Lazar C.S."/>
            <person name="Teske A.P."/>
            <person name="Dick G.J."/>
        </authorList>
    </citation>
    <scope>NUCLEOTIDE SEQUENCE [LARGE SCALE GENOMIC DNA]</scope>
    <source>
        <strain evidence="13">SM1_77</strain>
    </source>
</reference>
<dbReference type="PANTHER" id="PTHR43808">
    <property type="entry name" value="ACETYLORNITHINE DEACETYLASE"/>
    <property type="match status" value="1"/>
</dbReference>
<organism evidence="13 14">
    <name type="scientific">candidate division WOR_3 bacterium SM1_77</name>
    <dbReference type="NCBI Taxonomy" id="1703778"/>
    <lineage>
        <taxon>Bacteria</taxon>
        <taxon>Bacteria division WOR-3</taxon>
    </lineage>
</organism>
<evidence type="ECO:0000256" key="9">
    <source>
        <dbReference type="ARBA" id="ARBA00022833"/>
    </source>
</evidence>
<keyword evidence="10" id="KW-0170">Cobalt</keyword>
<dbReference type="PROSITE" id="PS00759">
    <property type="entry name" value="ARGE_DAPE_CPG2_2"/>
    <property type="match status" value="1"/>
</dbReference>
<protein>
    <recommendedName>
        <fullName evidence="6">Probable succinyl-diaminopimelate desuccinylase</fullName>
        <ecNumber evidence="5">3.5.1.18</ecNumber>
    </recommendedName>
</protein>
<name>A0A0S8JZR2_UNCW3</name>
<evidence type="ECO:0000256" key="5">
    <source>
        <dbReference type="ARBA" id="ARBA00011921"/>
    </source>
</evidence>
<evidence type="ECO:0000313" key="13">
    <source>
        <dbReference type="EMBL" id="KPL14109.1"/>
    </source>
</evidence>
<dbReference type="SUPFAM" id="SSF55031">
    <property type="entry name" value="Bacterial exopeptidase dimerisation domain"/>
    <property type="match status" value="1"/>
</dbReference>
<dbReference type="InterPro" id="IPR050072">
    <property type="entry name" value="Peptidase_M20A"/>
</dbReference>
<proteinExistence type="inferred from homology"/>
<dbReference type="GO" id="GO:0009014">
    <property type="term" value="F:succinyl-diaminopimelate desuccinylase activity"/>
    <property type="evidence" value="ECO:0007669"/>
    <property type="project" value="UniProtKB-EC"/>
</dbReference>
<dbReference type="EC" id="3.5.1.18" evidence="5"/>
<comment type="cofactor">
    <cofactor evidence="2">
        <name>Zn(2+)</name>
        <dbReference type="ChEBI" id="CHEBI:29105"/>
    </cofactor>
</comment>
<keyword evidence="9" id="KW-0862">Zinc</keyword>
<dbReference type="Proteomes" id="UP000050975">
    <property type="component" value="Unassembled WGS sequence"/>
</dbReference>
<dbReference type="PANTHER" id="PTHR43808:SF32">
    <property type="entry name" value="ARGE_DAPE-RELATED DEACYLASE"/>
    <property type="match status" value="1"/>
</dbReference>